<dbReference type="InterPro" id="IPR016024">
    <property type="entry name" value="ARM-type_fold"/>
</dbReference>
<proteinExistence type="predicted"/>
<dbReference type="EMBL" id="JAAORC010000001">
    <property type="protein sequence ID" value="MBO8222626.1"/>
    <property type="molecule type" value="Genomic_DNA"/>
</dbReference>
<keyword evidence="1" id="KW-0042">Antenna complex</keyword>
<dbReference type="SUPFAM" id="SSF48371">
    <property type="entry name" value="ARM repeat"/>
    <property type="match status" value="1"/>
</dbReference>
<sequence length="898" mass="103325">MLERFWLKARIPSLVSLAFLTMGLLLSPWTLVVVLLVAFCGPLIGKTQLVKQNFVSKLKKNDWKKIALVLTLLILAFNGQEGIVFFIFALIPIVWVAFKDPSIFRNDFKDTTTLNNINSEVEKEIIYLNDFEEEGKEGEDKEENGNSSKIDLNEKIEEALIKVISNNVENYDIKNFEEISDDFVSKVKTFDFSRPEGSYDSTLYEWIHLFLKKSDLYKYFLNEKQLSAANSVPSGYIYGPNYEDDENKEELQEQIDNLHFKGFFVVAKEAIRLNFNFDEILGYFKNYGMDEYVDEINSLRVESSNNGSSNFENPKNNWKTLDEDEILEKIKTEEIPVEVFDDLVNSENYSIRQALALNVQTPKNILNILSKDEDNDVKDAVAYRELPQEWKSIDDYEKIDKLKEEEDVDLSVIKILANSNNYSLRAAVAIHPSTPKEILEKLSKDDDDSVKDAIAYRELPQEWKSVDDNEKIEKLKEEEEVDLAVIKILANSSDYSLRAAVAIHPSTPKEILEKLADDEYDDVKDALAYRELPQKWKSIDDYEKIEKLEEEEEVDLAVIKIFANSNNYSLRAAVAIHPSTPKEILEKLADDEYEDVKENVIKNLSKKGVLGNRKQVSPKNIYIKTEPAGKVIFGELNTDQIMKLNKSISEKTLNEELLELKYNSDDIYEGVFSYGNDGEDGNEGIIKFDDKSSIELPQIDSGKYKDGIYFCHLSLTKASIEFSFKTSDGLEFDPYEFKEISVPVNLPRIFTEGHELYGSDINEGFNIVTDFEYKGQILEEYDNELIDRGYDDLFRIIEYKNGKSSIIYSNYNGEENWIEKIEGTKEIENTFKKNKEKKEVLTTEIKLDNTLGLYKGIATLNLPTIKATRRTRNKDDMKTEISRALSDIISEIIDKESQ</sequence>
<evidence type="ECO:0000313" key="4">
    <source>
        <dbReference type="EMBL" id="MBO8222626.1"/>
    </source>
</evidence>
<dbReference type="AlphaFoldDB" id="A0A8I1X341"/>
<evidence type="ECO:0000256" key="3">
    <source>
        <dbReference type="SAM" id="Phobius"/>
    </source>
</evidence>
<organism evidence="4 5">
    <name type="scientific">Prochlorococcus marinus str. XMU1401</name>
    <dbReference type="NCBI Taxonomy" id="2052594"/>
    <lineage>
        <taxon>Bacteria</taxon>
        <taxon>Bacillati</taxon>
        <taxon>Cyanobacteriota</taxon>
        <taxon>Cyanophyceae</taxon>
        <taxon>Synechococcales</taxon>
        <taxon>Prochlorococcaceae</taxon>
        <taxon>Prochlorococcus</taxon>
    </lineage>
</organism>
<dbReference type="Proteomes" id="UP000666562">
    <property type="component" value="Unassembled WGS sequence"/>
</dbReference>
<dbReference type="Gene3D" id="1.25.10.10">
    <property type="entry name" value="Leucine-rich Repeat Variant"/>
    <property type="match status" value="1"/>
</dbReference>
<protein>
    <submittedName>
        <fullName evidence="4">EI24 domain-containing protein</fullName>
    </submittedName>
</protein>
<dbReference type="GO" id="GO:0030089">
    <property type="term" value="C:phycobilisome"/>
    <property type="evidence" value="ECO:0007669"/>
    <property type="project" value="UniProtKB-KW"/>
</dbReference>
<keyword evidence="3" id="KW-1133">Transmembrane helix</keyword>
<feature type="transmembrane region" description="Helical" evidence="3">
    <location>
        <begin position="20"/>
        <end position="45"/>
    </location>
</feature>
<gene>
    <name evidence="4" type="ORF">HA142_03785</name>
</gene>
<reference evidence="4" key="1">
    <citation type="submission" date="2020-03" db="EMBL/GenBank/DDBJ databases">
        <title>Genome differentiation and subclade ecological adaptation of Prochlorococcus HLII clade in the global ocean.</title>
        <authorList>
            <person name="Yan W."/>
            <person name="Fen X."/>
            <person name="Zhang W."/>
        </authorList>
    </citation>
    <scope>NUCLEOTIDE SEQUENCE</scope>
    <source>
        <strain evidence="4">XMU1401</strain>
    </source>
</reference>
<dbReference type="RefSeq" id="WP_209044393.1">
    <property type="nucleotide sequence ID" value="NZ_JAAORC010000001.1"/>
</dbReference>
<keyword evidence="3" id="KW-0472">Membrane</keyword>
<name>A0A8I1X341_PROMR</name>
<accession>A0A8I1X341</accession>
<comment type="caution">
    <text evidence="4">The sequence shown here is derived from an EMBL/GenBank/DDBJ whole genome shotgun (WGS) entry which is preliminary data.</text>
</comment>
<evidence type="ECO:0000256" key="1">
    <source>
        <dbReference type="ARBA" id="ARBA00022549"/>
    </source>
</evidence>
<evidence type="ECO:0000256" key="2">
    <source>
        <dbReference type="ARBA" id="ARBA00022738"/>
    </source>
</evidence>
<evidence type="ECO:0000313" key="5">
    <source>
        <dbReference type="Proteomes" id="UP000666562"/>
    </source>
</evidence>
<dbReference type="InterPro" id="IPR011989">
    <property type="entry name" value="ARM-like"/>
</dbReference>
<keyword evidence="2" id="KW-0605">Phycobilisome</keyword>
<keyword evidence="3" id="KW-0812">Transmembrane</keyword>
<feature type="transmembrane region" description="Helical" evidence="3">
    <location>
        <begin position="66"/>
        <end position="98"/>
    </location>
</feature>